<protein>
    <submittedName>
        <fullName evidence="1">Uncharacterized protein</fullName>
    </submittedName>
</protein>
<name>A0A1G2PWM2_9BACT</name>
<sequence length="198" mass="22708">MNQTQLFKEVSNIGKRFGKDELAYFALTGKPELLLRDKLAYRLNSQLHSKGFEVLREWKRTDLAILKGWEPKILLEFKVMYTFDAVPSLKEKRDVNQFPKLMLGDLKKARKLSNKNTKIYSILFVVHPAVAINKNLPYAGKINGAFKLYRNAETIKTLCDQNTKSFFKNGKRRIIKSGTVNCGKWAGVKASLLFYIVG</sequence>
<gene>
    <name evidence="1" type="ORF">A3A97_01185</name>
</gene>
<reference evidence="1 2" key="1">
    <citation type="journal article" date="2016" name="Nat. Commun.">
        <title>Thousands of microbial genomes shed light on interconnected biogeochemical processes in an aquifer system.</title>
        <authorList>
            <person name="Anantharaman K."/>
            <person name="Brown C.T."/>
            <person name="Hug L.A."/>
            <person name="Sharon I."/>
            <person name="Castelle C.J."/>
            <person name="Probst A.J."/>
            <person name="Thomas B.C."/>
            <person name="Singh A."/>
            <person name="Wilkins M.J."/>
            <person name="Karaoz U."/>
            <person name="Brodie E.L."/>
            <person name="Williams K.H."/>
            <person name="Hubbard S.S."/>
            <person name="Banfield J.F."/>
        </authorList>
    </citation>
    <scope>NUCLEOTIDE SEQUENCE [LARGE SCALE GENOMIC DNA]</scope>
</reference>
<evidence type="ECO:0000313" key="1">
    <source>
        <dbReference type="EMBL" id="OHA52738.1"/>
    </source>
</evidence>
<dbReference type="EMBL" id="MHSW01000005">
    <property type="protein sequence ID" value="OHA52738.1"/>
    <property type="molecule type" value="Genomic_DNA"/>
</dbReference>
<evidence type="ECO:0000313" key="2">
    <source>
        <dbReference type="Proteomes" id="UP000176951"/>
    </source>
</evidence>
<dbReference type="Proteomes" id="UP000176951">
    <property type="component" value="Unassembled WGS sequence"/>
</dbReference>
<organism evidence="1 2">
    <name type="scientific">Candidatus Terrybacteria bacterium RIFCSPLOWO2_01_FULL_40_23</name>
    <dbReference type="NCBI Taxonomy" id="1802366"/>
    <lineage>
        <taxon>Bacteria</taxon>
        <taxon>Candidatus Terryibacteriota</taxon>
    </lineage>
</organism>
<comment type="caution">
    <text evidence="1">The sequence shown here is derived from an EMBL/GenBank/DDBJ whole genome shotgun (WGS) entry which is preliminary data.</text>
</comment>
<dbReference type="AlphaFoldDB" id="A0A1G2PWM2"/>
<accession>A0A1G2PWM2</accession>
<proteinExistence type="predicted"/>